<feature type="transmembrane region" description="Helical" evidence="5">
    <location>
        <begin position="459"/>
        <end position="485"/>
    </location>
</feature>
<dbReference type="Gene3D" id="1.10.3720.10">
    <property type="entry name" value="MetI-like"/>
    <property type="match status" value="2"/>
</dbReference>
<comment type="subcellular location">
    <subcellularLocation>
        <location evidence="1 5">Cell membrane</location>
        <topology evidence="1 5">Multi-pass membrane protein</topology>
    </subcellularLocation>
</comment>
<dbReference type="InterPro" id="IPR035906">
    <property type="entry name" value="MetI-like_sf"/>
</dbReference>
<evidence type="ECO:0000313" key="7">
    <source>
        <dbReference type="EMBL" id="MFK4442754.1"/>
    </source>
</evidence>
<evidence type="ECO:0000256" key="2">
    <source>
        <dbReference type="ARBA" id="ARBA00022692"/>
    </source>
</evidence>
<organism evidence="7 8">
    <name type="scientific">Caballeronia udeis</name>
    <dbReference type="NCBI Taxonomy" id="1232866"/>
    <lineage>
        <taxon>Bacteria</taxon>
        <taxon>Pseudomonadati</taxon>
        <taxon>Pseudomonadota</taxon>
        <taxon>Betaproteobacteria</taxon>
        <taxon>Burkholderiales</taxon>
        <taxon>Burkholderiaceae</taxon>
        <taxon>Caballeronia</taxon>
    </lineage>
</organism>
<feature type="transmembrane region" description="Helical" evidence="5">
    <location>
        <begin position="207"/>
        <end position="234"/>
    </location>
</feature>
<comment type="similarity">
    <text evidence="5">Belongs to the binding-protein-dependent transport system permease family.</text>
</comment>
<keyword evidence="4 5" id="KW-0472">Membrane</keyword>
<keyword evidence="5" id="KW-0813">Transport</keyword>
<feature type="transmembrane region" description="Helical" evidence="5">
    <location>
        <begin position="240"/>
        <end position="258"/>
    </location>
</feature>
<dbReference type="SUPFAM" id="SSF161098">
    <property type="entry name" value="MetI-like"/>
    <property type="match status" value="2"/>
</dbReference>
<feature type="transmembrane region" description="Helical" evidence="5">
    <location>
        <begin position="73"/>
        <end position="94"/>
    </location>
</feature>
<accession>A0ABW8MHF2</accession>
<dbReference type="PANTHER" id="PTHR42744">
    <property type="entry name" value="BINDING-PROTEIN-DEPENDENT TRANSPORT SYSTEMS INNER MEMBRANE COMPONENT"/>
    <property type="match status" value="1"/>
</dbReference>
<evidence type="ECO:0000256" key="4">
    <source>
        <dbReference type="ARBA" id="ARBA00023136"/>
    </source>
</evidence>
<evidence type="ECO:0000259" key="6">
    <source>
        <dbReference type="PROSITE" id="PS50928"/>
    </source>
</evidence>
<feature type="transmembrane region" description="Helical" evidence="5">
    <location>
        <begin position="388"/>
        <end position="419"/>
    </location>
</feature>
<gene>
    <name evidence="7" type="ORF">ABH943_002770</name>
</gene>
<dbReference type="Pfam" id="PF00528">
    <property type="entry name" value="BPD_transp_1"/>
    <property type="match status" value="2"/>
</dbReference>
<evidence type="ECO:0000256" key="3">
    <source>
        <dbReference type="ARBA" id="ARBA00022989"/>
    </source>
</evidence>
<dbReference type="Proteomes" id="UP001620514">
    <property type="component" value="Unassembled WGS sequence"/>
</dbReference>
<feature type="transmembrane region" description="Helical" evidence="5">
    <location>
        <begin position="355"/>
        <end position="376"/>
    </location>
</feature>
<feature type="transmembrane region" description="Helical" evidence="5">
    <location>
        <begin position="25"/>
        <end position="43"/>
    </location>
</feature>
<dbReference type="CDD" id="cd06261">
    <property type="entry name" value="TM_PBP2"/>
    <property type="match status" value="2"/>
</dbReference>
<evidence type="ECO:0000256" key="5">
    <source>
        <dbReference type="RuleBase" id="RU363032"/>
    </source>
</evidence>
<sequence>MDFGFNLTRTANASAWRLLPNRWDFVAFPLIICVLALTVVGFHETLAPISTLQTQAISLDPANLPEYALRTTLRMLAAMVASLVFTLIYGTLAAKSRRASMVLVPILDILQSVPVLGYISFTVTFFLALFPGRVFGAELAAIFAIFTSQAWNMTFSFYQSLRTVPRDLDEVSRGFHLTNWQRFWKLDVPFSMPGLIWNMMMSMSGGWFFVVASEAIVVGNRTIVLPGIGAYLATAIGERNLGAIGWVILAMTIVILAYDQLMFRPLVAWADKFRMENTSSGNVPESWLLDLIRRTRLIHRLLVPAGWMIGKMARVPLKLPSLQGRLPKLPIARALVGSPPGARGKSGNPSRAGDIAWATVVLALTVFVVWKVTVFVSTGVTWGEVWHVIWLGLITLFRVMVLILLASVIWVPVGVLIGLRPALAAKIQPIAQFLAAFPANLLFPVFVVVIVKFDLNPDIWLSPLIVLGTQWYILFNVIAGATSYPNDYREAATNFQIKGWQWWRQAILPGIFPYYVTGAITASGGAWNASIVAEAVSWGNTKIVAHGLGAYIAQSTADGDYPKIILGIAVMSLFVTLFNRLLWRPMFAYAESRLRLD</sequence>
<feature type="domain" description="ABC transmembrane type-1" evidence="6">
    <location>
        <begin position="396"/>
        <end position="583"/>
    </location>
</feature>
<feature type="transmembrane region" description="Helical" evidence="5">
    <location>
        <begin position="431"/>
        <end position="453"/>
    </location>
</feature>
<keyword evidence="3 5" id="KW-1133">Transmembrane helix</keyword>
<feature type="transmembrane region" description="Helical" evidence="5">
    <location>
        <begin position="506"/>
        <end position="527"/>
    </location>
</feature>
<dbReference type="InterPro" id="IPR000515">
    <property type="entry name" value="MetI-like"/>
</dbReference>
<reference evidence="7 8" key="1">
    <citation type="submission" date="2024-11" db="EMBL/GenBank/DDBJ databases">
        <title>Using genomics to understand microbial adaptation to soil warming.</title>
        <authorList>
            <person name="Deangelis K.M. PhD."/>
        </authorList>
    </citation>
    <scope>NUCLEOTIDE SEQUENCE [LARGE SCALE GENOMIC DNA]</scope>
    <source>
        <strain evidence="7 8">GAS97</strain>
    </source>
</reference>
<protein>
    <submittedName>
        <fullName evidence="7">NitT/TauT family transport system permease protein</fullName>
    </submittedName>
</protein>
<feature type="transmembrane region" description="Helical" evidence="5">
    <location>
        <begin position="564"/>
        <end position="583"/>
    </location>
</feature>
<comment type="caution">
    <text evidence="7">The sequence shown here is derived from an EMBL/GenBank/DDBJ whole genome shotgun (WGS) entry which is preliminary data.</text>
</comment>
<keyword evidence="2 5" id="KW-0812">Transmembrane</keyword>
<feature type="transmembrane region" description="Helical" evidence="5">
    <location>
        <begin position="106"/>
        <end position="129"/>
    </location>
</feature>
<dbReference type="RefSeq" id="WP_404607122.1">
    <property type="nucleotide sequence ID" value="NZ_JBIYDN010000007.1"/>
</dbReference>
<dbReference type="PANTHER" id="PTHR42744:SF1">
    <property type="entry name" value="BINDING-PROTEIN-DEPENDENT TRANSPORT SYSTEMS INNER MEMBRANE COMPONENT"/>
    <property type="match status" value="1"/>
</dbReference>
<evidence type="ECO:0000313" key="8">
    <source>
        <dbReference type="Proteomes" id="UP001620514"/>
    </source>
</evidence>
<dbReference type="EMBL" id="JBIYDN010000007">
    <property type="protein sequence ID" value="MFK4442754.1"/>
    <property type="molecule type" value="Genomic_DNA"/>
</dbReference>
<proteinExistence type="inferred from homology"/>
<dbReference type="PROSITE" id="PS50928">
    <property type="entry name" value="ABC_TM1"/>
    <property type="match status" value="2"/>
</dbReference>
<keyword evidence="8" id="KW-1185">Reference proteome</keyword>
<feature type="domain" description="ABC transmembrane type-1" evidence="6">
    <location>
        <begin position="68"/>
        <end position="262"/>
    </location>
</feature>
<name>A0ABW8MHF2_9BURK</name>
<evidence type="ECO:0000256" key="1">
    <source>
        <dbReference type="ARBA" id="ARBA00004651"/>
    </source>
</evidence>